<sequence>MNNSSWTISNETLASADATICRPYLILWHMVLYVVPCVLCLIMLIFVTKKHTFDGSAYRYLLTNLLGADFAYFCVLILLNVQKIYDCGYESIYGPLIESILSHATTVLFLTLVTSIALIAVHRYMLICTRKNVEKYLTLRTTAIFCCATYVISVIFVGFNRLAGCRTQFNTVKFSTATVCSSIKAAYSPHSIYCFFCVYGVGLFYLKCILKLRKMQFQIATQSIAGCFQKRRIRIFYQAMGIWVSMVITLTTYRILPLAQNKYVSTVLDVVALSCQYGIPFISLIFSTHWRKKMMREDNPAAF</sequence>
<evidence type="ECO:0000256" key="4">
    <source>
        <dbReference type="ARBA" id="ARBA00023136"/>
    </source>
</evidence>
<accession>A0A915JMR7</accession>
<dbReference type="WBParaSite" id="nRc.2.0.1.t27276-RA">
    <property type="protein sequence ID" value="nRc.2.0.1.t27276-RA"/>
    <property type="gene ID" value="nRc.2.0.1.g27276"/>
</dbReference>
<dbReference type="SUPFAM" id="SSF81321">
    <property type="entry name" value="Family A G protein-coupled receptor-like"/>
    <property type="match status" value="1"/>
</dbReference>
<evidence type="ECO:0000256" key="5">
    <source>
        <dbReference type="SAM" id="Phobius"/>
    </source>
</evidence>
<evidence type="ECO:0000313" key="7">
    <source>
        <dbReference type="Proteomes" id="UP000887565"/>
    </source>
</evidence>
<evidence type="ECO:0000256" key="3">
    <source>
        <dbReference type="ARBA" id="ARBA00022989"/>
    </source>
</evidence>
<keyword evidence="4 5" id="KW-0472">Membrane</keyword>
<dbReference type="AlphaFoldDB" id="A0A915JMR7"/>
<keyword evidence="2 5" id="KW-0812">Transmembrane</keyword>
<feature type="domain" description="G-protein coupled receptors family 1 profile" evidence="6">
    <location>
        <begin position="39"/>
        <end position="210"/>
    </location>
</feature>
<evidence type="ECO:0000259" key="6">
    <source>
        <dbReference type="PROSITE" id="PS50262"/>
    </source>
</evidence>
<evidence type="ECO:0000313" key="8">
    <source>
        <dbReference type="WBParaSite" id="nRc.2.0.1.t27276-RA"/>
    </source>
</evidence>
<feature type="transmembrane region" description="Helical" evidence="5">
    <location>
        <begin position="100"/>
        <end position="125"/>
    </location>
</feature>
<dbReference type="Proteomes" id="UP000887565">
    <property type="component" value="Unplaced"/>
</dbReference>
<dbReference type="InterPro" id="IPR017452">
    <property type="entry name" value="GPCR_Rhodpsn_7TM"/>
</dbReference>
<evidence type="ECO:0000256" key="1">
    <source>
        <dbReference type="ARBA" id="ARBA00004370"/>
    </source>
</evidence>
<reference evidence="8" key="1">
    <citation type="submission" date="2022-11" db="UniProtKB">
        <authorList>
            <consortium name="WormBaseParasite"/>
        </authorList>
    </citation>
    <scope>IDENTIFICATION</scope>
</reference>
<comment type="subcellular location">
    <subcellularLocation>
        <location evidence="1">Membrane</location>
    </subcellularLocation>
</comment>
<keyword evidence="3 5" id="KW-1133">Transmembrane helix</keyword>
<proteinExistence type="predicted"/>
<dbReference type="GO" id="GO:0016020">
    <property type="term" value="C:membrane"/>
    <property type="evidence" value="ECO:0007669"/>
    <property type="project" value="UniProtKB-SubCell"/>
</dbReference>
<evidence type="ECO:0000256" key="2">
    <source>
        <dbReference type="ARBA" id="ARBA00022692"/>
    </source>
</evidence>
<feature type="transmembrane region" description="Helical" evidence="5">
    <location>
        <begin position="60"/>
        <end position="80"/>
    </location>
</feature>
<dbReference type="Gene3D" id="1.20.1070.10">
    <property type="entry name" value="Rhodopsin 7-helix transmembrane proteins"/>
    <property type="match status" value="1"/>
</dbReference>
<organism evidence="7 8">
    <name type="scientific">Romanomermis culicivorax</name>
    <name type="common">Nematode worm</name>
    <dbReference type="NCBI Taxonomy" id="13658"/>
    <lineage>
        <taxon>Eukaryota</taxon>
        <taxon>Metazoa</taxon>
        <taxon>Ecdysozoa</taxon>
        <taxon>Nematoda</taxon>
        <taxon>Enoplea</taxon>
        <taxon>Dorylaimia</taxon>
        <taxon>Mermithida</taxon>
        <taxon>Mermithoidea</taxon>
        <taxon>Mermithidae</taxon>
        <taxon>Romanomermis</taxon>
    </lineage>
</organism>
<dbReference type="CDD" id="cd00637">
    <property type="entry name" value="7tm_classA_rhodopsin-like"/>
    <property type="match status" value="1"/>
</dbReference>
<feature type="transmembrane region" description="Helical" evidence="5">
    <location>
        <begin position="137"/>
        <end position="159"/>
    </location>
</feature>
<feature type="transmembrane region" description="Helical" evidence="5">
    <location>
        <begin position="267"/>
        <end position="286"/>
    </location>
</feature>
<feature type="transmembrane region" description="Helical" evidence="5">
    <location>
        <begin position="26"/>
        <end position="48"/>
    </location>
</feature>
<keyword evidence="7" id="KW-1185">Reference proteome</keyword>
<feature type="transmembrane region" description="Helical" evidence="5">
    <location>
        <begin position="190"/>
        <end position="210"/>
    </location>
</feature>
<feature type="transmembrane region" description="Helical" evidence="5">
    <location>
        <begin position="235"/>
        <end position="255"/>
    </location>
</feature>
<protein>
    <submittedName>
        <fullName evidence="8">G-protein coupled receptors family 1 profile domain-containing protein</fullName>
    </submittedName>
</protein>
<dbReference type="PROSITE" id="PS50262">
    <property type="entry name" value="G_PROTEIN_RECEP_F1_2"/>
    <property type="match status" value="1"/>
</dbReference>
<name>A0A915JMR7_ROMCU</name>